<evidence type="ECO:0000313" key="3">
    <source>
        <dbReference type="Proteomes" id="UP000467700"/>
    </source>
</evidence>
<dbReference type="EMBL" id="CACVBS010000090">
    <property type="protein sequence ID" value="CAA7270437.1"/>
    <property type="molecule type" value="Genomic_DNA"/>
</dbReference>
<feature type="region of interest" description="Disordered" evidence="1">
    <location>
        <begin position="45"/>
        <end position="69"/>
    </location>
</feature>
<reference evidence="2 3" key="1">
    <citation type="submission" date="2020-01" db="EMBL/GenBank/DDBJ databases">
        <authorList>
            <person name="Gupta K D."/>
        </authorList>
    </citation>
    <scope>NUCLEOTIDE SEQUENCE [LARGE SCALE GENOMIC DNA]</scope>
</reference>
<protein>
    <submittedName>
        <fullName evidence="2">Uncharacterized protein</fullName>
    </submittedName>
</protein>
<keyword evidence="3" id="KW-1185">Reference proteome</keyword>
<gene>
    <name evidence="2" type="ORF">AAE3_LOCUS12575</name>
</gene>
<dbReference type="AlphaFoldDB" id="A0A8S0WT19"/>
<feature type="region of interest" description="Disordered" evidence="1">
    <location>
        <begin position="89"/>
        <end position="163"/>
    </location>
</feature>
<feature type="compositionally biased region" description="Low complexity" evidence="1">
    <location>
        <begin position="58"/>
        <end position="69"/>
    </location>
</feature>
<name>A0A8S0WT19_CYCAE</name>
<accession>A0A8S0WT19</accession>
<proteinExistence type="predicted"/>
<comment type="caution">
    <text evidence="2">The sequence shown here is derived from an EMBL/GenBank/DDBJ whole genome shotgun (WGS) entry which is preliminary data.</text>
</comment>
<organism evidence="2 3">
    <name type="scientific">Cyclocybe aegerita</name>
    <name type="common">Black poplar mushroom</name>
    <name type="synonym">Agrocybe aegerita</name>
    <dbReference type="NCBI Taxonomy" id="1973307"/>
    <lineage>
        <taxon>Eukaryota</taxon>
        <taxon>Fungi</taxon>
        <taxon>Dikarya</taxon>
        <taxon>Basidiomycota</taxon>
        <taxon>Agaricomycotina</taxon>
        <taxon>Agaricomycetes</taxon>
        <taxon>Agaricomycetidae</taxon>
        <taxon>Agaricales</taxon>
        <taxon>Agaricineae</taxon>
        <taxon>Bolbitiaceae</taxon>
        <taxon>Cyclocybe</taxon>
    </lineage>
</organism>
<evidence type="ECO:0000256" key="1">
    <source>
        <dbReference type="SAM" id="MobiDB-lite"/>
    </source>
</evidence>
<sequence>MSLVTDTPHPLATTSVLHTPTSLPVSTDAFSMSIPTCSRKLASSPISHLEPAPDAWTSSPSLRPRNPLSGLWSHSSHFHQLYAALPSSSTLRRPIPGRIPVKSTPPTIFLPPRITSDTPAARDSSQPSPRSSSHRKHLAFNTSSESSSSEPRPVASFLSSTQL</sequence>
<dbReference type="Proteomes" id="UP000467700">
    <property type="component" value="Unassembled WGS sequence"/>
</dbReference>
<evidence type="ECO:0000313" key="2">
    <source>
        <dbReference type="EMBL" id="CAA7270437.1"/>
    </source>
</evidence>